<protein>
    <recommendedName>
        <fullName evidence="5 10">Carbonic anhydrase</fullName>
        <ecNumber evidence="4 10">4.2.1.1</ecNumber>
    </recommendedName>
</protein>
<name>A0ABN0USJ1_9PSEU</name>
<evidence type="ECO:0000313" key="12">
    <source>
        <dbReference type="EMBL" id="GAA0260163.1"/>
    </source>
</evidence>
<dbReference type="Pfam" id="PF00194">
    <property type="entry name" value="Carb_anhydrase"/>
    <property type="match status" value="1"/>
</dbReference>
<evidence type="ECO:0000256" key="5">
    <source>
        <dbReference type="ARBA" id="ARBA00014628"/>
    </source>
</evidence>
<evidence type="ECO:0000256" key="4">
    <source>
        <dbReference type="ARBA" id="ARBA00012925"/>
    </source>
</evidence>
<dbReference type="InterPro" id="IPR041891">
    <property type="entry name" value="Alpha_CA_prokaryot-like"/>
</dbReference>
<proteinExistence type="inferred from homology"/>
<keyword evidence="8 10" id="KW-0456">Lyase</keyword>
<dbReference type="EMBL" id="BAAABU010000030">
    <property type="protein sequence ID" value="GAA0260163.1"/>
    <property type="molecule type" value="Genomic_DNA"/>
</dbReference>
<evidence type="ECO:0000256" key="6">
    <source>
        <dbReference type="ARBA" id="ARBA00022723"/>
    </source>
</evidence>
<evidence type="ECO:0000256" key="2">
    <source>
        <dbReference type="ARBA" id="ARBA00002904"/>
    </source>
</evidence>
<comment type="catalytic activity">
    <reaction evidence="9 10">
        <text>hydrogencarbonate + H(+) = CO2 + H2O</text>
        <dbReference type="Rhea" id="RHEA:10748"/>
        <dbReference type="ChEBI" id="CHEBI:15377"/>
        <dbReference type="ChEBI" id="CHEBI:15378"/>
        <dbReference type="ChEBI" id="CHEBI:16526"/>
        <dbReference type="ChEBI" id="CHEBI:17544"/>
        <dbReference type="EC" id="4.2.1.1"/>
    </reaction>
</comment>
<dbReference type="PROSITE" id="PS00162">
    <property type="entry name" value="ALPHA_CA_1"/>
    <property type="match status" value="1"/>
</dbReference>
<organism evidence="12 13">
    <name type="scientific">Saccharothrix mutabilis subsp. mutabilis</name>
    <dbReference type="NCBI Taxonomy" id="66855"/>
    <lineage>
        <taxon>Bacteria</taxon>
        <taxon>Bacillati</taxon>
        <taxon>Actinomycetota</taxon>
        <taxon>Actinomycetes</taxon>
        <taxon>Pseudonocardiales</taxon>
        <taxon>Pseudonocardiaceae</taxon>
        <taxon>Saccharothrix</taxon>
    </lineage>
</organism>
<dbReference type="PANTHER" id="PTHR18952">
    <property type="entry name" value="CARBONIC ANHYDRASE"/>
    <property type="match status" value="1"/>
</dbReference>
<evidence type="ECO:0000256" key="10">
    <source>
        <dbReference type="RuleBase" id="RU367011"/>
    </source>
</evidence>
<evidence type="ECO:0000259" key="11">
    <source>
        <dbReference type="PROSITE" id="PS51144"/>
    </source>
</evidence>
<comment type="cofactor">
    <cofactor evidence="1 10">
        <name>Zn(2+)</name>
        <dbReference type="ChEBI" id="CHEBI:29105"/>
    </cofactor>
</comment>
<dbReference type="CDD" id="cd03124">
    <property type="entry name" value="alpha_CA_prokaryotic_like"/>
    <property type="match status" value="1"/>
</dbReference>
<dbReference type="InterPro" id="IPR036398">
    <property type="entry name" value="CA_dom_sf"/>
</dbReference>
<dbReference type="SMART" id="SM01057">
    <property type="entry name" value="Carb_anhydrase"/>
    <property type="match status" value="1"/>
</dbReference>
<dbReference type="PROSITE" id="PS51144">
    <property type="entry name" value="ALPHA_CA_2"/>
    <property type="match status" value="1"/>
</dbReference>
<feature type="domain" description="Alpha-carbonic anhydrase" evidence="11">
    <location>
        <begin position="1"/>
        <end position="186"/>
    </location>
</feature>
<dbReference type="EC" id="4.2.1.1" evidence="4 10"/>
<comment type="similarity">
    <text evidence="3 10">Belongs to the alpha-carbonic anhydrase family.</text>
</comment>
<evidence type="ECO:0000256" key="8">
    <source>
        <dbReference type="ARBA" id="ARBA00023239"/>
    </source>
</evidence>
<dbReference type="Gene3D" id="3.10.200.10">
    <property type="entry name" value="Alpha carbonic anhydrase"/>
    <property type="match status" value="1"/>
</dbReference>
<evidence type="ECO:0000256" key="7">
    <source>
        <dbReference type="ARBA" id="ARBA00022833"/>
    </source>
</evidence>
<evidence type="ECO:0000313" key="13">
    <source>
        <dbReference type="Proteomes" id="UP001500416"/>
    </source>
</evidence>
<accession>A0ABN0USJ1</accession>
<evidence type="ECO:0000256" key="3">
    <source>
        <dbReference type="ARBA" id="ARBA00010718"/>
    </source>
</evidence>
<keyword evidence="6 10" id="KW-0479">Metal-binding</keyword>
<dbReference type="InterPro" id="IPR018338">
    <property type="entry name" value="Carbonic_anhydrase_a-class_CS"/>
</dbReference>
<evidence type="ECO:0000256" key="1">
    <source>
        <dbReference type="ARBA" id="ARBA00001947"/>
    </source>
</evidence>
<comment type="function">
    <text evidence="2 10">Reversible hydration of carbon dioxide.</text>
</comment>
<dbReference type="SUPFAM" id="SSF51069">
    <property type="entry name" value="Carbonic anhydrase"/>
    <property type="match status" value="1"/>
</dbReference>
<sequence>MLMGEQQSPINVRRAVKAAVDFEVCWHEGRFEAERAAHGHRLRPVDAHWVKLDGERFELANVHFHRPSEHWVSGRRFDAELHAVHVRADDGLKVVAVAVLLNLGERDGAQPAEPPTTLDLPALLPRGGFYRYEGSLTTPDFGENVSWVVMRDPVTPRDPLRGFVLAHGDQARDPQPLHRRFVLASG</sequence>
<dbReference type="InterPro" id="IPR001148">
    <property type="entry name" value="CA_dom"/>
</dbReference>
<dbReference type="Proteomes" id="UP001500416">
    <property type="component" value="Unassembled WGS sequence"/>
</dbReference>
<evidence type="ECO:0000256" key="9">
    <source>
        <dbReference type="ARBA" id="ARBA00048348"/>
    </source>
</evidence>
<dbReference type="PANTHER" id="PTHR18952:SF265">
    <property type="entry name" value="CARBONIC ANHYDRASE"/>
    <property type="match status" value="1"/>
</dbReference>
<comment type="caution">
    <text evidence="12">The sequence shown here is derived from an EMBL/GenBank/DDBJ whole genome shotgun (WGS) entry which is preliminary data.</text>
</comment>
<dbReference type="InterPro" id="IPR023561">
    <property type="entry name" value="Carbonic_anhydrase_a-class"/>
</dbReference>
<keyword evidence="13" id="KW-1185">Reference proteome</keyword>
<reference evidence="12 13" key="1">
    <citation type="journal article" date="2019" name="Int. J. Syst. Evol. Microbiol.">
        <title>The Global Catalogue of Microorganisms (GCM) 10K type strain sequencing project: providing services to taxonomists for standard genome sequencing and annotation.</title>
        <authorList>
            <consortium name="The Broad Institute Genomics Platform"/>
            <consortium name="The Broad Institute Genome Sequencing Center for Infectious Disease"/>
            <person name="Wu L."/>
            <person name="Ma J."/>
        </authorList>
    </citation>
    <scope>NUCLEOTIDE SEQUENCE [LARGE SCALE GENOMIC DNA]</scope>
    <source>
        <strain evidence="12 13">JCM 3380</strain>
    </source>
</reference>
<gene>
    <name evidence="12" type="ORF">GCM10010492_71420</name>
</gene>
<keyword evidence="7 10" id="KW-0862">Zinc</keyword>